<reference evidence="2" key="1">
    <citation type="journal article" date="2011" name="Plant Physiol.">
        <title>Comprehensive sequence analysis of 24,783 barley full-length cDNAs derived from 12 clone libraries.</title>
        <authorList>
            <person name="Matsumoto T."/>
            <person name="Tanaka T."/>
            <person name="Sakai H."/>
            <person name="Amano N."/>
            <person name="Kanamori H."/>
            <person name="Kurita K."/>
            <person name="Kikuta A."/>
            <person name="Kamiya K."/>
            <person name="Yamamoto M."/>
            <person name="Ikawa H."/>
            <person name="Fujii N."/>
            <person name="Hori K."/>
            <person name="Itoh T."/>
            <person name="Sato K."/>
        </authorList>
    </citation>
    <scope>NUCLEOTIDE SEQUENCE</scope>
    <source>
        <tissue evidence="2">Shoot and root</tissue>
    </source>
</reference>
<dbReference type="EMBL" id="AK366325">
    <property type="protein sequence ID" value="BAJ97528.1"/>
    <property type="molecule type" value="mRNA"/>
</dbReference>
<organism evidence="2">
    <name type="scientific">Hordeum vulgare subsp. vulgare</name>
    <name type="common">Domesticated barley</name>
    <dbReference type="NCBI Taxonomy" id="112509"/>
    <lineage>
        <taxon>Eukaryota</taxon>
        <taxon>Viridiplantae</taxon>
        <taxon>Streptophyta</taxon>
        <taxon>Embryophyta</taxon>
        <taxon>Tracheophyta</taxon>
        <taxon>Spermatophyta</taxon>
        <taxon>Magnoliopsida</taxon>
        <taxon>Liliopsida</taxon>
        <taxon>Poales</taxon>
        <taxon>Poaceae</taxon>
        <taxon>BOP clade</taxon>
        <taxon>Pooideae</taxon>
        <taxon>Triticodae</taxon>
        <taxon>Triticeae</taxon>
        <taxon>Hordeinae</taxon>
        <taxon>Hordeum</taxon>
    </lineage>
</organism>
<keyword evidence="1" id="KW-0472">Membrane</keyword>
<dbReference type="Gene3D" id="3.10.10.10">
    <property type="entry name" value="HIV Type 1 Reverse Transcriptase, subunit A, domain 1"/>
    <property type="match status" value="1"/>
</dbReference>
<sequence>MPRHQQLTLARHVQQHFVANMVRIYAVVEGEGSLSEAPGCIQAVIAKFEDVFGEPTGLPPRRACDHKISLIPRGQPVRIRPYRNKPEHKDEIERQIEELLRTCVIQRSFSPFASPMILVNKKECSWRLRIHYRKLNALTCVAKFLVPIHTFSSYLLFQTLLPLFWTLICMI</sequence>
<dbReference type="AlphaFoldDB" id="F2DR07"/>
<proteinExistence type="evidence at transcript level"/>
<evidence type="ECO:0000313" key="2">
    <source>
        <dbReference type="EMBL" id="BAJ97528.1"/>
    </source>
</evidence>
<feature type="transmembrane region" description="Helical" evidence="1">
    <location>
        <begin position="135"/>
        <end position="157"/>
    </location>
</feature>
<keyword evidence="1" id="KW-1133">Transmembrane helix</keyword>
<evidence type="ECO:0000256" key="1">
    <source>
        <dbReference type="SAM" id="Phobius"/>
    </source>
</evidence>
<dbReference type="PANTHER" id="PTHR24559">
    <property type="entry name" value="TRANSPOSON TY3-I GAG-POL POLYPROTEIN"/>
    <property type="match status" value="1"/>
</dbReference>
<dbReference type="PANTHER" id="PTHR24559:SF452">
    <property type="entry name" value="INTEGRASE CATALYTIC DOMAIN-CONTAINING PROTEIN"/>
    <property type="match status" value="1"/>
</dbReference>
<name>F2DR07_HORVV</name>
<protein>
    <submittedName>
        <fullName evidence="2">Predicted protein</fullName>
    </submittedName>
</protein>
<accession>F2DR07</accession>
<dbReference type="InterPro" id="IPR043502">
    <property type="entry name" value="DNA/RNA_pol_sf"/>
</dbReference>
<dbReference type="InterPro" id="IPR053134">
    <property type="entry name" value="RNA-dir_DNA_polymerase"/>
</dbReference>
<dbReference type="SUPFAM" id="SSF56672">
    <property type="entry name" value="DNA/RNA polymerases"/>
    <property type="match status" value="1"/>
</dbReference>
<keyword evidence="1" id="KW-0812">Transmembrane</keyword>